<dbReference type="Proteomes" id="UP000824062">
    <property type="component" value="Unassembled WGS sequence"/>
</dbReference>
<dbReference type="InterPro" id="IPR017932">
    <property type="entry name" value="GATase_2_dom"/>
</dbReference>
<evidence type="ECO:0000256" key="10">
    <source>
        <dbReference type="ARBA" id="ARBA00022962"/>
    </source>
</evidence>
<keyword evidence="8" id="KW-0479">Metal-binding</keyword>
<dbReference type="FunFam" id="3.60.20.10:FF:000001">
    <property type="entry name" value="Glutamate synthase, large subunit"/>
    <property type="match status" value="1"/>
</dbReference>
<dbReference type="Pfam" id="PF01493">
    <property type="entry name" value="GXGXG"/>
    <property type="match status" value="1"/>
</dbReference>
<evidence type="ECO:0000256" key="2">
    <source>
        <dbReference type="ARBA" id="ARBA00001927"/>
    </source>
</evidence>
<keyword evidence="14" id="KW-0314">Glutamate biosynthesis</keyword>
<dbReference type="CDD" id="cd00982">
    <property type="entry name" value="gltB_C"/>
    <property type="match status" value="1"/>
</dbReference>
<dbReference type="InterPro" id="IPR036485">
    <property type="entry name" value="Glu_synth_asu_C_sf"/>
</dbReference>
<keyword evidence="5" id="KW-0028">Amino-acid biosynthesis</keyword>
<evidence type="ECO:0000256" key="13">
    <source>
        <dbReference type="ARBA" id="ARBA00023014"/>
    </source>
</evidence>
<dbReference type="Pfam" id="PF00310">
    <property type="entry name" value="GATase_2"/>
    <property type="match status" value="1"/>
</dbReference>
<evidence type="ECO:0000256" key="7">
    <source>
        <dbReference type="ARBA" id="ARBA00022643"/>
    </source>
</evidence>
<dbReference type="FunFam" id="2.160.20.60:FF:000001">
    <property type="entry name" value="Glutamate synthase, large subunit"/>
    <property type="match status" value="1"/>
</dbReference>
<gene>
    <name evidence="19" type="primary">gltB</name>
    <name evidence="19" type="ORF">IAA19_03535</name>
</gene>
<name>A0A9D2EYQ0_9ACTN</name>
<dbReference type="SUPFAM" id="SSF51395">
    <property type="entry name" value="FMN-linked oxidoreductases"/>
    <property type="match status" value="1"/>
</dbReference>
<evidence type="ECO:0000256" key="8">
    <source>
        <dbReference type="ARBA" id="ARBA00022723"/>
    </source>
</evidence>
<comment type="pathway">
    <text evidence="16">Amino-acid biosynthesis.</text>
</comment>
<keyword evidence="10" id="KW-0315">Glutamine amidotransferase</keyword>
<evidence type="ECO:0000259" key="18">
    <source>
        <dbReference type="PROSITE" id="PS51278"/>
    </source>
</evidence>
<dbReference type="GO" id="GO:0051538">
    <property type="term" value="F:3 iron, 4 sulfur cluster binding"/>
    <property type="evidence" value="ECO:0007669"/>
    <property type="project" value="UniProtKB-KW"/>
</dbReference>
<evidence type="ECO:0000256" key="1">
    <source>
        <dbReference type="ARBA" id="ARBA00001917"/>
    </source>
</evidence>
<dbReference type="Pfam" id="PF04898">
    <property type="entry name" value="Glu_syn_central"/>
    <property type="match status" value="1"/>
</dbReference>
<evidence type="ECO:0000313" key="19">
    <source>
        <dbReference type="EMBL" id="HIZ46077.1"/>
    </source>
</evidence>
<dbReference type="GO" id="GO:0006537">
    <property type="term" value="P:glutamate biosynthetic process"/>
    <property type="evidence" value="ECO:0007669"/>
    <property type="project" value="UniProtKB-KW"/>
</dbReference>
<evidence type="ECO:0000256" key="12">
    <source>
        <dbReference type="ARBA" id="ARBA00023004"/>
    </source>
</evidence>
<keyword evidence="6" id="KW-0285">Flavoprotein</keyword>
<dbReference type="CDD" id="cd02808">
    <property type="entry name" value="GltS_FMN"/>
    <property type="match status" value="1"/>
</dbReference>
<dbReference type="PROSITE" id="PS51278">
    <property type="entry name" value="GATASE_TYPE_2"/>
    <property type="match status" value="1"/>
</dbReference>
<evidence type="ECO:0000256" key="17">
    <source>
        <dbReference type="SAM" id="MobiDB-lite"/>
    </source>
</evidence>
<evidence type="ECO:0000256" key="16">
    <source>
        <dbReference type="ARBA" id="ARBA00029440"/>
    </source>
</evidence>
<dbReference type="GO" id="GO:0004355">
    <property type="term" value="F:glutamate synthase (NADPH) activity"/>
    <property type="evidence" value="ECO:0007669"/>
    <property type="project" value="UniProtKB-EC"/>
</dbReference>
<evidence type="ECO:0000256" key="4">
    <source>
        <dbReference type="ARBA" id="ARBA00009716"/>
    </source>
</evidence>
<comment type="cofactor">
    <cofactor evidence="2">
        <name>[3Fe-4S] cluster</name>
        <dbReference type="ChEBI" id="CHEBI:21137"/>
    </cofactor>
</comment>
<accession>A0A9D2EYQ0</accession>
<dbReference type="PANTHER" id="PTHR11938">
    <property type="entry name" value="FAD NADPH DEHYDROGENASE/OXIDOREDUCTASE"/>
    <property type="match status" value="1"/>
</dbReference>
<evidence type="ECO:0000256" key="9">
    <source>
        <dbReference type="ARBA" id="ARBA00022827"/>
    </source>
</evidence>
<evidence type="ECO:0000256" key="6">
    <source>
        <dbReference type="ARBA" id="ARBA00022630"/>
    </source>
</evidence>
<protein>
    <submittedName>
        <fullName evidence="19">Glutamate synthase large subunit</fullName>
        <ecNumber evidence="19">1.4.1.13</ecNumber>
    </submittedName>
</protein>
<evidence type="ECO:0000256" key="14">
    <source>
        <dbReference type="ARBA" id="ARBA00023164"/>
    </source>
</evidence>
<evidence type="ECO:0000256" key="3">
    <source>
        <dbReference type="ARBA" id="ARBA00001974"/>
    </source>
</evidence>
<dbReference type="NCBIfam" id="NF008730">
    <property type="entry name" value="PRK11750.1"/>
    <property type="match status" value="1"/>
</dbReference>
<dbReference type="InterPro" id="IPR029055">
    <property type="entry name" value="Ntn_hydrolases_N"/>
</dbReference>
<dbReference type="EMBL" id="DXBM01000032">
    <property type="protein sequence ID" value="HIZ46077.1"/>
    <property type="molecule type" value="Genomic_DNA"/>
</dbReference>
<reference evidence="19" key="2">
    <citation type="submission" date="2021-04" db="EMBL/GenBank/DDBJ databases">
        <authorList>
            <person name="Gilroy R."/>
        </authorList>
    </citation>
    <scope>NUCLEOTIDE SEQUENCE</scope>
    <source>
        <strain evidence="19">ChiHjej12B11-14209</strain>
    </source>
</reference>
<dbReference type="InterPro" id="IPR002489">
    <property type="entry name" value="Glu_synth_asu_C"/>
</dbReference>
<dbReference type="InterPro" id="IPR006982">
    <property type="entry name" value="Glu_synth_centr_N"/>
</dbReference>
<keyword evidence="12" id="KW-0408">Iron</keyword>
<dbReference type="InterPro" id="IPR050711">
    <property type="entry name" value="ET-N_metabolism_enzyme"/>
</dbReference>
<dbReference type="Pfam" id="PF01645">
    <property type="entry name" value="Glu_synthase"/>
    <property type="match status" value="1"/>
</dbReference>
<sequence length="1530" mass="166972">MRTDGLYRAEYEHDACGIGAIAHLHGRRSHQTLDDALSVLVNLEHRGGKGLEKNTGDGAGVLFQVPHRFFRKEAQKEGQLLPDEGDYGVAMLFLPHEDEAGVAAARQVFERGCAECGVPLMFWREVPVDPHDLGSTARACMPTIYQAFLRRPDDVERGWGFERRLYVTRRTIERAADASPALAGKIFYVCSMSSRTIVYKGMLVATQMRRFYLDLNDAAVETALALVHSRYSTNTTPSWERAHPNRLVIHNGEINTLRGNVSWVRAREPMLYSPVLGADLPRVMPIINREGSDSAILDNVLEFLVMNGRPVDRAVTLMMPEPWDKNPELSERRRAYDAYQSMLMEPWDGPAAIVFTDGRLVGAALDRNGLRPARYYVTRDERLILSSEVGTIDVDPANVLRTGCLGPGEMLEVDPDQGRVVWNDEIRDRFAGEKPYRDWLDEETIDLADLDEPEGAALAARDAGVPLVRRMARLGYHYDDVDEVVRPMAEKGGVPLASMGTDAPLACLSTAHRSFFDYFSQLFAQVTNPPIDALRESLVTSTVLYLGNHGNLLEDCRDACRLVRLPGPMLDERGFRRICSIDRVGFRVARASATYPRSGGPGALERALDELAEGVERDVRAGANIVVISDRAAEGEVSVPSLLALGCVHNHLIRCGLRTRADLVVETGDAFSAHDFACLVSFSASAIYPYMAHDCIRDLCARGELALAPEEALANYDRAVTGGIVSIMSKMGISTMQGYHSAQIFEILGLSEELVERHFTFTATRVGGLTTADLQRELDARYDEALALDSSPAPSQLPTLGLTKWRPVGGEEHLIDPKAIYLLQRACREGDYELFKEFSAWVHRPGRAVTLRDLMGLVPAGAPVPLEEVEPASEIVRRFNTGAMSYGSISREQHECLAIAMNRLHGRSNTGEGGEDPARETALPNGDSRRSAIKQVASGRFGVTSRYLCSAVEIQIKMAQGAKPGEGGHLPGRKVYPWIAEVRQSTPGVGLISPPPHHDIYSIEDLAELIFDLKCANPEARVSVKLCALAGVGTIATGVAKGGADKILISGHNGGTGAAPRDSIYHAGIPFEIGLAETQQTLVRNGLRSRVVLETDGKLMSGRDVAIAALLGAEEFGFATMPLIACGCLMQRDCQRDTCPAGIATQDCRLRSRFSGRPEHVVNYMTFVAEELREIMASLGFRTVEEMVGRADCLAQVPVAGERNWKANLLDLTDLLAPATCEYGRSIPGADAPHFLPEMAPDLELDRTLDATLFVPLTERARAHLTPVRFRADIDNVNRCVGTLLGSRVTKAHPEGLPEGSITVECEGSGGQSFGAFVPAGVTLSISGDANDYFGKGLSGGVLSVRPREGATYKFDENVIVGNVAFYGATSGRGFVNGLAGQRFCVRNSGATVVVEGVGAHGCEYMTGGLVLVLGEVGPNFAAGMSGGVAYVYDQFGTLARRCNTELVELRAPSDEELAQVRALIEEHVRRTASPRGIKMLYQFDSVRRDFVKVIPRDYERVLAHVAEAERRGATREEALQHAFDAMREA</sequence>
<evidence type="ECO:0000256" key="11">
    <source>
        <dbReference type="ARBA" id="ARBA00023002"/>
    </source>
</evidence>
<dbReference type="InterPro" id="IPR002932">
    <property type="entry name" value="Glu_synthdom"/>
</dbReference>
<dbReference type="EC" id="1.4.1.13" evidence="19"/>
<dbReference type="SUPFAM" id="SSF56235">
    <property type="entry name" value="N-terminal nucleophile aminohydrolases (Ntn hydrolases)"/>
    <property type="match status" value="1"/>
</dbReference>
<dbReference type="GO" id="GO:0019676">
    <property type="term" value="P:ammonia assimilation cycle"/>
    <property type="evidence" value="ECO:0007669"/>
    <property type="project" value="TreeGrafter"/>
</dbReference>
<comment type="caution">
    <text evidence="19">The sequence shown here is derived from an EMBL/GenBank/DDBJ whole genome shotgun (WGS) entry which is preliminary data.</text>
</comment>
<comment type="cofactor">
    <cofactor evidence="1">
        <name>FMN</name>
        <dbReference type="ChEBI" id="CHEBI:58210"/>
    </cofactor>
</comment>
<dbReference type="SUPFAM" id="SSF69336">
    <property type="entry name" value="Alpha subunit of glutamate synthase, C-terminal domain"/>
    <property type="match status" value="1"/>
</dbReference>
<dbReference type="Gene3D" id="3.20.20.70">
    <property type="entry name" value="Aldolase class I"/>
    <property type="match status" value="2"/>
</dbReference>
<evidence type="ECO:0000313" key="20">
    <source>
        <dbReference type="Proteomes" id="UP000824062"/>
    </source>
</evidence>
<comment type="cofactor">
    <cofactor evidence="3">
        <name>FAD</name>
        <dbReference type="ChEBI" id="CHEBI:57692"/>
    </cofactor>
</comment>
<dbReference type="PANTHER" id="PTHR11938:SF133">
    <property type="entry name" value="GLUTAMATE SYNTHASE (NADH)"/>
    <property type="match status" value="1"/>
</dbReference>
<keyword evidence="15" id="KW-0003">3Fe-4S</keyword>
<reference evidence="19" key="1">
    <citation type="journal article" date="2021" name="PeerJ">
        <title>Extensive microbial diversity within the chicken gut microbiome revealed by metagenomics and culture.</title>
        <authorList>
            <person name="Gilroy R."/>
            <person name="Ravi A."/>
            <person name="Getino M."/>
            <person name="Pursley I."/>
            <person name="Horton D.L."/>
            <person name="Alikhan N.F."/>
            <person name="Baker D."/>
            <person name="Gharbi K."/>
            <person name="Hall N."/>
            <person name="Watson M."/>
            <person name="Adriaenssens E.M."/>
            <person name="Foster-Nyarko E."/>
            <person name="Jarju S."/>
            <person name="Secka A."/>
            <person name="Antonio M."/>
            <person name="Oren A."/>
            <person name="Chaudhuri R.R."/>
            <person name="La Ragione R."/>
            <person name="Hildebrand F."/>
            <person name="Pallen M.J."/>
        </authorList>
    </citation>
    <scope>NUCLEOTIDE SEQUENCE</scope>
    <source>
        <strain evidence="19">ChiHjej12B11-14209</strain>
    </source>
</reference>
<feature type="region of interest" description="Disordered" evidence="17">
    <location>
        <begin position="907"/>
        <end position="929"/>
    </location>
</feature>
<evidence type="ECO:0000256" key="15">
    <source>
        <dbReference type="ARBA" id="ARBA00023291"/>
    </source>
</evidence>
<dbReference type="InterPro" id="IPR013785">
    <property type="entry name" value="Aldolase_TIM"/>
</dbReference>
<keyword evidence="11 19" id="KW-0560">Oxidoreductase</keyword>
<feature type="domain" description="Glutamine amidotransferase type-2" evidence="18">
    <location>
        <begin position="16"/>
        <end position="416"/>
    </location>
</feature>
<dbReference type="CDD" id="cd00713">
    <property type="entry name" value="GltS"/>
    <property type="match status" value="1"/>
</dbReference>
<proteinExistence type="inferred from homology"/>
<keyword evidence="13" id="KW-0411">Iron-sulfur</keyword>
<organism evidence="19 20">
    <name type="scientific">Candidatus Olsenella pullistercoris</name>
    <dbReference type="NCBI Taxonomy" id="2838712"/>
    <lineage>
        <taxon>Bacteria</taxon>
        <taxon>Bacillati</taxon>
        <taxon>Actinomycetota</taxon>
        <taxon>Coriobacteriia</taxon>
        <taxon>Coriobacteriales</taxon>
        <taxon>Atopobiaceae</taxon>
        <taxon>Olsenella</taxon>
    </lineage>
</organism>
<comment type="similarity">
    <text evidence="4">Belongs to the glutamate synthase family.</text>
</comment>
<keyword evidence="7" id="KW-0288">FMN</keyword>
<dbReference type="GO" id="GO:0046872">
    <property type="term" value="F:metal ion binding"/>
    <property type="evidence" value="ECO:0007669"/>
    <property type="project" value="UniProtKB-KW"/>
</dbReference>
<keyword evidence="9" id="KW-0274">FAD</keyword>
<dbReference type="Gene3D" id="3.60.20.10">
    <property type="entry name" value="Glutamine Phosphoribosylpyrophosphate, subunit 1, domain 1"/>
    <property type="match status" value="1"/>
</dbReference>
<evidence type="ECO:0000256" key="5">
    <source>
        <dbReference type="ARBA" id="ARBA00022605"/>
    </source>
</evidence>
<dbReference type="Gene3D" id="2.160.20.60">
    <property type="entry name" value="Glutamate synthase, alpha subunit, C-terminal domain"/>
    <property type="match status" value="1"/>
</dbReference>